<comment type="caution">
    <text evidence="1">The sequence shown here is derived from an EMBL/GenBank/DDBJ whole genome shotgun (WGS) entry which is preliminary data.</text>
</comment>
<proteinExistence type="predicted"/>
<keyword evidence="2" id="KW-1185">Reference proteome</keyword>
<protein>
    <submittedName>
        <fullName evidence="1">Uncharacterized protein</fullName>
    </submittedName>
</protein>
<accession>A0ACC0D604</accession>
<organism evidence="1 2">
    <name type="scientific">Hypoxylon rubiginosum</name>
    <dbReference type="NCBI Taxonomy" id="110542"/>
    <lineage>
        <taxon>Eukaryota</taxon>
        <taxon>Fungi</taxon>
        <taxon>Dikarya</taxon>
        <taxon>Ascomycota</taxon>
        <taxon>Pezizomycotina</taxon>
        <taxon>Sordariomycetes</taxon>
        <taxon>Xylariomycetidae</taxon>
        <taxon>Xylariales</taxon>
        <taxon>Hypoxylaceae</taxon>
        <taxon>Hypoxylon</taxon>
    </lineage>
</organism>
<dbReference type="Proteomes" id="UP001497680">
    <property type="component" value="Unassembled WGS sequence"/>
</dbReference>
<sequence>MSEAGDARDYSKNMPNKPLMDGNWSDVNDPIERKRRQNRVRQRAWRQRKSALREPKTTISAEETGWKGYGLLMITDQRSSELGVESFAPQVCHRQCSTHSQIPLVMRIYREGVYRQKVIPPLLRYGQDSPPISFPLSADHCLITLVQYNVVRAMLYNMSILSMMDHFPQQCGRSLRIPCFGSITPERIPLDLQPTPMQESVPHAFWINAIPFPRLRDNLIIMSGKYDSDGLLYDLGQGLYEGFDDPERRGFLVWGDPWRADGWEVSEGFAGKWGWMLAGCMDVMEFTNRWRDIRGEEKLVLEAAESNGSNEQF</sequence>
<evidence type="ECO:0000313" key="2">
    <source>
        <dbReference type="Proteomes" id="UP001497680"/>
    </source>
</evidence>
<name>A0ACC0D604_9PEZI</name>
<reference evidence="1 2" key="1">
    <citation type="journal article" date="2022" name="New Phytol.">
        <title>Ecological generalism drives hyperdiversity of secondary metabolite gene clusters in xylarialean endophytes.</title>
        <authorList>
            <person name="Franco M.E.E."/>
            <person name="Wisecaver J.H."/>
            <person name="Arnold A.E."/>
            <person name="Ju Y.M."/>
            <person name="Slot J.C."/>
            <person name="Ahrendt S."/>
            <person name="Moore L.P."/>
            <person name="Eastman K.E."/>
            <person name="Scott K."/>
            <person name="Konkel Z."/>
            <person name="Mondo S.J."/>
            <person name="Kuo A."/>
            <person name="Hayes R.D."/>
            <person name="Haridas S."/>
            <person name="Andreopoulos B."/>
            <person name="Riley R."/>
            <person name="LaButti K."/>
            <person name="Pangilinan J."/>
            <person name="Lipzen A."/>
            <person name="Amirebrahimi M."/>
            <person name="Yan J."/>
            <person name="Adam C."/>
            <person name="Keymanesh K."/>
            <person name="Ng V."/>
            <person name="Louie K."/>
            <person name="Northen T."/>
            <person name="Drula E."/>
            <person name="Henrissat B."/>
            <person name="Hsieh H.M."/>
            <person name="Youens-Clark K."/>
            <person name="Lutzoni F."/>
            <person name="Miadlikowska J."/>
            <person name="Eastwood D.C."/>
            <person name="Hamelin R.C."/>
            <person name="Grigoriev I.V."/>
            <person name="U'Ren J.M."/>
        </authorList>
    </citation>
    <scope>NUCLEOTIDE SEQUENCE [LARGE SCALE GENOMIC DNA]</scope>
    <source>
        <strain evidence="1 2">ER1909</strain>
    </source>
</reference>
<gene>
    <name evidence="1" type="ORF">F4821DRAFT_234764</name>
</gene>
<evidence type="ECO:0000313" key="1">
    <source>
        <dbReference type="EMBL" id="KAI6088164.1"/>
    </source>
</evidence>
<dbReference type="EMBL" id="MU394303">
    <property type="protein sequence ID" value="KAI6088164.1"/>
    <property type="molecule type" value="Genomic_DNA"/>
</dbReference>